<accession>A0A922T569</accession>
<evidence type="ECO:0000256" key="1">
    <source>
        <dbReference type="SAM" id="Phobius"/>
    </source>
</evidence>
<sequence>MRLLMTIREKFRETLETYWVLVKITVPITVIVAFLSRAGAIEAMAPFFAPALQTIGLPSDLGLAWLAGMIVGLWGAIPLVFTLVAASDLSVADITVFSALLLFAHGLPLEQKIIQKAGPSMIVTTFLRVAGGLIYAFLLHRFCEATGWLSMPVNPAWVPLHKTPLWSEFFWDLSETMIWMFFVLLFLSLTLEALRATRLLNLMMKAMSPFLRLVGIQGDAVYLTAIGLFLGISYGAGLLIREAHSGKIPPRQVFLSCVFMGFAHSLIEDTLLVMALGANVLGVLVGRVLFAIAATAVIALALRTTSDRAFFLMAFNNRT</sequence>
<feature type="transmembrane region" description="Helical" evidence="1">
    <location>
        <begin position="253"/>
        <end position="278"/>
    </location>
</feature>
<protein>
    <submittedName>
        <fullName evidence="2">Nucleoside recognition protein</fullName>
    </submittedName>
</protein>
<dbReference type="Proteomes" id="UP000052167">
    <property type="component" value="Unassembled WGS sequence"/>
</dbReference>
<feature type="transmembrane region" description="Helical" evidence="1">
    <location>
        <begin position="20"/>
        <end position="41"/>
    </location>
</feature>
<keyword evidence="3" id="KW-1185">Reference proteome</keyword>
<evidence type="ECO:0000313" key="3">
    <source>
        <dbReference type="Proteomes" id="UP000052167"/>
    </source>
</evidence>
<comment type="caution">
    <text evidence="2">The sequence shown here is derived from an EMBL/GenBank/DDBJ whole genome shotgun (WGS) entry which is preliminary data.</text>
</comment>
<dbReference type="RefSeq" id="WP_037168549.1">
    <property type="nucleotide sequence ID" value="NZ_JOKI01000025.1"/>
</dbReference>
<keyword evidence="1" id="KW-0812">Transmembrane</keyword>
<keyword evidence="1" id="KW-0472">Membrane</keyword>
<feature type="transmembrane region" description="Helical" evidence="1">
    <location>
        <begin position="61"/>
        <end position="84"/>
    </location>
</feature>
<feature type="transmembrane region" description="Helical" evidence="1">
    <location>
        <begin position="91"/>
        <end position="109"/>
    </location>
</feature>
<evidence type="ECO:0000313" key="2">
    <source>
        <dbReference type="EMBL" id="KEQ04157.1"/>
    </source>
</evidence>
<gene>
    <name evidence="2" type="ORF">GV68_13960</name>
</gene>
<reference evidence="2 3" key="1">
    <citation type="submission" date="2014-06" db="EMBL/GenBank/DDBJ databases">
        <title>Rhizobium pelagicum/R2-400B4.</title>
        <authorList>
            <person name="Kimes N.E."/>
            <person name="Lopez-Perez M."/>
        </authorList>
    </citation>
    <scope>NUCLEOTIDE SEQUENCE [LARGE SCALE GENOMIC DNA]</scope>
    <source>
        <strain evidence="2 3">R2-400B4</strain>
    </source>
</reference>
<feature type="transmembrane region" description="Helical" evidence="1">
    <location>
        <begin position="220"/>
        <end position="241"/>
    </location>
</feature>
<proteinExistence type="predicted"/>
<keyword evidence="1" id="KW-1133">Transmembrane helix</keyword>
<name>A0A922T569_9HYPH</name>
<dbReference type="EMBL" id="JOKJ01000027">
    <property type="protein sequence ID" value="KEQ04157.1"/>
    <property type="molecule type" value="Genomic_DNA"/>
</dbReference>
<feature type="transmembrane region" description="Helical" evidence="1">
    <location>
        <begin position="178"/>
        <end position="200"/>
    </location>
</feature>
<feature type="transmembrane region" description="Helical" evidence="1">
    <location>
        <begin position="284"/>
        <end position="302"/>
    </location>
</feature>
<feature type="transmembrane region" description="Helical" evidence="1">
    <location>
        <begin position="121"/>
        <end position="139"/>
    </location>
</feature>
<organism evidence="2 3">
    <name type="scientific">Pseudorhizobium pelagicum</name>
    <dbReference type="NCBI Taxonomy" id="1509405"/>
    <lineage>
        <taxon>Bacteria</taxon>
        <taxon>Pseudomonadati</taxon>
        <taxon>Pseudomonadota</taxon>
        <taxon>Alphaproteobacteria</taxon>
        <taxon>Hyphomicrobiales</taxon>
        <taxon>Rhizobiaceae</taxon>
        <taxon>Rhizobium/Agrobacterium group</taxon>
        <taxon>Pseudorhizobium</taxon>
    </lineage>
</organism>
<dbReference type="OrthoDB" id="9797308at2"/>
<dbReference type="AlphaFoldDB" id="A0A922T569"/>